<evidence type="ECO:0000259" key="5">
    <source>
        <dbReference type="PROSITE" id="PS50977"/>
    </source>
</evidence>
<dbReference type="PROSITE" id="PS50977">
    <property type="entry name" value="HTH_TETR_2"/>
    <property type="match status" value="1"/>
</dbReference>
<dbReference type="OrthoDB" id="4143918at2"/>
<evidence type="ECO:0000256" key="1">
    <source>
        <dbReference type="ARBA" id="ARBA00023015"/>
    </source>
</evidence>
<dbReference type="PRINTS" id="PR00455">
    <property type="entry name" value="HTHTETR"/>
</dbReference>
<feature type="DNA-binding region" description="H-T-H motif" evidence="4">
    <location>
        <begin position="36"/>
        <end position="55"/>
    </location>
</feature>
<protein>
    <submittedName>
        <fullName evidence="6">TetR family transcriptional regulator</fullName>
    </submittedName>
</protein>
<dbReference type="Proteomes" id="UP000254978">
    <property type="component" value="Unassembled WGS sequence"/>
</dbReference>
<feature type="domain" description="HTH tetR-type" evidence="5">
    <location>
        <begin position="13"/>
        <end position="73"/>
    </location>
</feature>
<evidence type="ECO:0000256" key="2">
    <source>
        <dbReference type="ARBA" id="ARBA00023125"/>
    </source>
</evidence>
<dbReference type="Gene3D" id="1.10.357.10">
    <property type="entry name" value="Tetracycline Repressor, domain 2"/>
    <property type="match status" value="1"/>
</dbReference>
<dbReference type="InterPro" id="IPR001647">
    <property type="entry name" value="HTH_TetR"/>
</dbReference>
<dbReference type="InterPro" id="IPR023772">
    <property type="entry name" value="DNA-bd_HTH_TetR-type_CS"/>
</dbReference>
<sequence>MSDDIGRREAHKIATRRAIQDAADTLFARDGYAATTVRDIADAAGVTERTFFRYFAGKEALLIEDIEARLPVLADTIRRRPAAESPLDAVRNAILELGEQLPEANSLSWLFQDGPPGPKLEKSTPGLLLRFEQHIADAIADRLPATPDPRFRSEVLARCAVGALRSAGIRRWYLGEDTQVTRADLITEAFDILRRG</sequence>
<evidence type="ECO:0000313" key="7">
    <source>
        <dbReference type="Proteomes" id="UP000254978"/>
    </source>
</evidence>
<dbReference type="PANTHER" id="PTHR30055">
    <property type="entry name" value="HTH-TYPE TRANSCRIPTIONAL REGULATOR RUTR"/>
    <property type="match status" value="1"/>
</dbReference>
<keyword evidence="2 4" id="KW-0238">DNA-binding</keyword>
<keyword evidence="1" id="KW-0805">Transcription regulation</keyword>
<name>A0A378T9H1_9MYCO</name>
<dbReference type="EMBL" id="UGQT01000001">
    <property type="protein sequence ID" value="STZ57488.1"/>
    <property type="molecule type" value="Genomic_DNA"/>
</dbReference>
<dbReference type="InterPro" id="IPR009057">
    <property type="entry name" value="Homeodomain-like_sf"/>
</dbReference>
<reference evidence="6 7" key="1">
    <citation type="submission" date="2018-06" db="EMBL/GenBank/DDBJ databases">
        <authorList>
            <consortium name="Pathogen Informatics"/>
            <person name="Doyle S."/>
        </authorList>
    </citation>
    <scope>NUCLEOTIDE SEQUENCE [LARGE SCALE GENOMIC DNA]</scope>
    <source>
        <strain evidence="6 7">NCTC10821</strain>
    </source>
</reference>
<dbReference type="Gene3D" id="1.10.10.60">
    <property type="entry name" value="Homeodomain-like"/>
    <property type="match status" value="1"/>
</dbReference>
<evidence type="ECO:0000313" key="6">
    <source>
        <dbReference type="EMBL" id="STZ57488.1"/>
    </source>
</evidence>
<keyword evidence="3" id="KW-0804">Transcription</keyword>
<gene>
    <name evidence="6" type="primary">kstR2_4</name>
    <name evidence="6" type="ORF">NCTC10821_00989</name>
</gene>
<evidence type="ECO:0000256" key="3">
    <source>
        <dbReference type="ARBA" id="ARBA00023163"/>
    </source>
</evidence>
<dbReference type="RefSeq" id="WP_115277686.1">
    <property type="nucleotide sequence ID" value="NZ_AP022600.1"/>
</dbReference>
<dbReference type="AlphaFoldDB" id="A0A378T9H1"/>
<dbReference type="GO" id="GO:0003700">
    <property type="term" value="F:DNA-binding transcription factor activity"/>
    <property type="evidence" value="ECO:0007669"/>
    <property type="project" value="TreeGrafter"/>
</dbReference>
<evidence type="ECO:0000256" key="4">
    <source>
        <dbReference type="PROSITE-ProRule" id="PRU00335"/>
    </source>
</evidence>
<dbReference type="PROSITE" id="PS01081">
    <property type="entry name" value="HTH_TETR_1"/>
    <property type="match status" value="1"/>
</dbReference>
<dbReference type="GO" id="GO:0000976">
    <property type="term" value="F:transcription cis-regulatory region binding"/>
    <property type="evidence" value="ECO:0007669"/>
    <property type="project" value="TreeGrafter"/>
</dbReference>
<dbReference type="Pfam" id="PF00440">
    <property type="entry name" value="TetR_N"/>
    <property type="match status" value="1"/>
</dbReference>
<organism evidence="6 7">
    <name type="scientific">Mycolicibacterium tokaiense</name>
    <dbReference type="NCBI Taxonomy" id="39695"/>
    <lineage>
        <taxon>Bacteria</taxon>
        <taxon>Bacillati</taxon>
        <taxon>Actinomycetota</taxon>
        <taxon>Actinomycetes</taxon>
        <taxon>Mycobacteriales</taxon>
        <taxon>Mycobacteriaceae</taxon>
        <taxon>Mycolicibacterium</taxon>
    </lineage>
</organism>
<proteinExistence type="predicted"/>
<dbReference type="SUPFAM" id="SSF46689">
    <property type="entry name" value="Homeodomain-like"/>
    <property type="match status" value="1"/>
</dbReference>
<keyword evidence="7" id="KW-1185">Reference proteome</keyword>
<dbReference type="InterPro" id="IPR050109">
    <property type="entry name" value="HTH-type_TetR-like_transc_reg"/>
</dbReference>
<accession>A0A378T9H1</accession>
<dbReference type="PANTHER" id="PTHR30055:SF238">
    <property type="entry name" value="MYCOFACTOCIN BIOSYNTHESIS TRANSCRIPTIONAL REGULATOR MFTR-RELATED"/>
    <property type="match status" value="1"/>
</dbReference>